<dbReference type="AlphaFoldDB" id="A0A4V5UUR6"/>
<evidence type="ECO:0000313" key="2">
    <source>
        <dbReference type="EMBL" id="TKK64703.1"/>
    </source>
</evidence>
<feature type="compositionally biased region" description="Basic residues" evidence="1">
    <location>
        <begin position="175"/>
        <end position="188"/>
    </location>
</feature>
<accession>A0A4V5UUR6</accession>
<sequence>MEKGMKNRVTEGLNNWLQKENQLKAIFGNDVVKEKHFLKSKMEFFNDLHKGIKGDATSNEKLLLNVIKGETKKLKKAVYPNIVARVVLKAADFIKGQVDAFKQRQQNRSKDLLSVSIISSAPVRVKTSQHATRPVNTKVEQSPKELFQQQKKQTTILKVPKDNRNILNESNTLLPKKRISNSKGQHIH</sequence>
<protein>
    <submittedName>
        <fullName evidence="2">Uncharacterized protein</fullName>
    </submittedName>
</protein>
<dbReference type="Proteomes" id="UP000305848">
    <property type="component" value="Unassembled WGS sequence"/>
</dbReference>
<gene>
    <name evidence="2" type="ORF">FC093_21895</name>
</gene>
<name>A0A4V5UUR6_9BACT</name>
<feature type="region of interest" description="Disordered" evidence="1">
    <location>
        <begin position="167"/>
        <end position="188"/>
    </location>
</feature>
<comment type="caution">
    <text evidence="2">The sequence shown here is derived from an EMBL/GenBank/DDBJ whole genome shotgun (WGS) entry which is preliminary data.</text>
</comment>
<reference evidence="2 3" key="1">
    <citation type="submission" date="2019-05" db="EMBL/GenBank/DDBJ databases">
        <title>Panacibacter sp. strain 17mud1-8 Genome sequencing and assembly.</title>
        <authorList>
            <person name="Chhetri G."/>
        </authorList>
    </citation>
    <scope>NUCLEOTIDE SEQUENCE [LARGE SCALE GENOMIC DNA]</scope>
    <source>
        <strain evidence="2 3">17mud1-8</strain>
    </source>
</reference>
<dbReference type="EMBL" id="SZQL01000029">
    <property type="protein sequence ID" value="TKK64703.1"/>
    <property type="molecule type" value="Genomic_DNA"/>
</dbReference>
<evidence type="ECO:0000313" key="3">
    <source>
        <dbReference type="Proteomes" id="UP000305848"/>
    </source>
</evidence>
<dbReference type="RefSeq" id="WP_137263959.1">
    <property type="nucleotide sequence ID" value="NZ_SZQL01000029.1"/>
</dbReference>
<dbReference type="OrthoDB" id="6372253at2"/>
<organism evidence="2 3">
    <name type="scientific">Ilyomonas limi</name>
    <dbReference type="NCBI Taxonomy" id="2575867"/>
    <lineage>
        <taxon>Bacteria</taxon>
        <taxon>Pseudomonadati</taxon>
        <taxon>Bacteroidota</taxon>
        <taxon>Chitinophagia</taxon>
        <taxon>Chitinophagales</taxon>
        <taxon>Chitinophagaceae</taxon>
        <taxon>Ilyomonas</taxon>
    </lineage>
</organism>
<proteinExistence type="predicted"/>
<keyword evidence="3" id="KW-1185">Reference proteome</keyword>
<evidence type="ECO:0000256" key="1">
    <source>
        <dbReference type="SAM" id="MobiDB-lite"/>
    </source>
</evidence>